<feature type="compositionally biased region" description="Polar residues" evidence="1">
    <location>
        <begin position="15"/>
        <end position="31"/>
    </location>
</feature>
<protein>
    <submittedName>
        <fullName evidence="2">Uncharacterized protein</fullName>
    </submittedName>
</protein>
<feature type="compositionally biased region" description="Basic and acidic residues" evidence="1">
    <location>
        <begin position="1"/>
        <end position="14"/>
    </location>
</feature>
<proteinExistence type="predicted"/>
<dbReference type="RefSeq" id="WP_122497077.1">
    <property type="nucleotide sequence ID" value="NZ_UPHP01000086.1"/>
</dbReference>
<sequence>MTAHDEQAAGRSDDTQQAGSSSDGGKLNTSEVPEPNDEAKQAAAEMMTAYEDRPTLVLPGSGKTITGTAVGDWLDENGHPRYADDKDSPAAKAKADNQETDEDKQVADNVDKDKAYNEEILKASHSAHSAPESATG</sequence>
<evidence type="ECO:0000256" key="1">
    <source>
        <dbReference type="SAM" id="MobiDB-lite"/>
    </source>
</evidence>
<organism evidence="2 3">
    <name type="scientific">Mycobacterium attenuatum</name>
    <dbReference type="NCBI Taxonomy" id="2341086"/>
    <lineage>
        <taxon>Bacteria</taxon>
        <taxon>Bacillati</taxon>
        <taxon>Actinomycetota</taxon>
        <taxon>Actinomycetes</taxon>
        <taxon>Mycobacteriales</taxon>
        <taxon>Mycobacteriaceae</taxon>
        <taxon>Mycobacterium</taxon>
    </lineage>
</organism>
<dbReference type="OrthoDB" id="4485278at2"/>
<name>A0A498Q4I8_9MYCO</name>
<accession>A0A498Q4I8</accession>
<gene>
    <name evidence="2" type="ORF">LAUMK136_03388</name>
</gene>
<feature type="region of interest" description="Disordered" evidence="1">
    <location>
        <begin position="1"/>
        <end position="109"/>
    </location>
</feature>
<dbReference type="AlphaFoldDB" id="A0A498Q4I8"/>
<dbReference type="Proteomes" id="UP000273307">
    <property type="component" value="Unassembled WGS sequence"/>
</dbReference>
<feature type="compositionally biased region" description="Basic and acidic residues" evidence="1">
    <location>
        <begin position="76"/>
        <end position="109"/>
    </location>
</feature>
<evidence type="ECO:0000313" key="2">
    <source>
        <dbReference type="EMBL" id="VBA40211.1"/>
    </source>
</evidence>
<evidence type="ECO:0000313" key="3">
    <source>
        <dbReference type="Proteomes" id="UP000273307"/>
    </source>
</evidence>
<keyword evidence="3" id="KW-1185">Reference proteome</keyword>
<dbReference type="EMBL" id="UPHP01000086">
    <property type="protein sequence ID" value="VBA40211.1"/>
    <property type="molecule type" value="Genomic_DNA"/>
</dbReference>
<reference evidence="2 3" key="1">
    <citation type="submission" date="2018-09" db="EMBL/GenBank/DDBJ databases">
        <authorList>
            <person name="Tagini F."/>
        </authorList>
    </citation>
    <scope>NUCLEOTIDE SEQUENCE [LARGE SCALE GENOMIC DNA]</scope>
    <source>
        <strain evidence="2 3">MK136</strain>
    </source>
</reference>